<keyword evidence="1" id="KW-0489">Methyltransferase</keyword>
<dbReference type="PANTHER" id="PTHR36112:SF1">
    <property type="entry name" value="RIBOSOMAL RNA SMALL SUBUNIT METHYLTRANSFERASE J"/>
    <property type="match status" value="1"/>
</dbReference>
<dbReference type="EC" id="2.1.1.-" evidence="1"/>
<organism evidence="1 2">
    <name type="scientific">Salinithrix halophila</name>
    <dbReference type="NCBI Taxonomy" id="1485204"/>
    <lineage>
        <taxon>Bacteria</taxon>
        <taxon>Bacillati</taxon>
        <taxon>Bacillota</taxon>
        <taxon>Bacilli</taxon>
        <taxon>Bacillales</taxon>
        <taxon>Thermoactinomycetaceae</taxon>
        <taxon>Salinithrix</taxon>
    </lineage>
</organism>
<protein>
    <submittedName>
        <fullName evidence="1">Class I SAM-dependent methyltransferase</fullName>
        <ecNumber evidence="1">2.1.1.-</ecNumber>
    </submittedName>
</protein>
<dbReference type="InterPro" id="IPR029063">
    <property type="entry name" value="SAM-dependent_MTases_sf"/>
</dbReference>
<proteinExistence type="predicted"/>
<dbReference type="SUPFAM" id="SSF53335">
    <property type="entry name" value="S-adenosyl-L-methionine-dependent methyltransferases"/>
    <property type="match status" value="1"/>
</dbReference>
<dbReference type="Pfam" id="PF04445">
    <property type="entry name" value="SAM_MT"/>
    <property type="match status" value="1"/>
</dbReference>
<sequence>MTTSRKPGEEVRTEAQGLADKIGAPLLPRESFSLAKMFEMSGSGEAIIVGPGGARWQDAGGKEFFFHPNMAAVRVKELSRGGTDALVEAAGIQSGDRVLDCTLGLGSDAIVAAHVVGETGKVTGLESQPVIAALVAHGLTTYRSDSPRLKRAMRRVRVHCADYREVLSSCPDDAYDIVFFDPMFRYTVSRSSGVQALKTLANPAPLGPSSVAEAKRVARRRVILKERKMSGEFERLGFRVVKEASNHAFGVLDCGR</sequence>
<dbReference type="Gene3D" id="3.40.50.150">
    <property type="entry name" value="Vaccinia Virus protein VP39"/>
    <property type="match status" value="1"/>
</dbReference>
<keyword evidence="1" id="KW-0808">Transferase</keyword>
<evidence type="ECO:0000313" key="2">
    <source>
        <dbReference type="Proteomes" id="UP001595843"/>
    </source>
</evidence>
<evidence type="ECO:0000313" key="1">
    <source>
        <dbReference type="EMBL" id="MFC4077937.1"/>
    </source>
</evidence>
<dbReference type="EMBL" id="JBHSAP010000018">
    <property type="protein sequence ID" value="MFC4077937.1"/>
    <property type="molecule type" value="Genomic_DNA"/>
</dbReference>
<dbReference type="CDD" id="cd02440">
    <property type="entry name" value="AdoMet_MTases"/>
    <property type="match status" value="1"/>
</dbReference>
<dbReference type="GO" id="GO:0032259">
    <property type="term" value="P:methylation"/>
    <property type="evidence" value="ECO:0007669"/>
    <property type="project" value="UniProtKB-KW"/>
</dbReference>
<dbReference type="PANTHER" id="PTHR36112">
    <property type="entry name" value="RIBOSOMAL RNA SMALL SUBUNIT METHYLTRANSFERASE J"/>
    <property type="match status" value="1"/>
</dbReference>
<comment type="caution">
    <text evidence="1">The sequence shown here is derived from an EMBL/GenBank/DDBJ whole genome shotgun (WGS) entry which is preliminary data.</text>
</comment>
<keyword evidence="2" id="KW-1185">Reference proteome</keyword>
<name>A0ABV8JME8_9BACL</name>
<gene>
    <name evidence="1" type="ORF">ACFOUO_14135</name>
</gene>
<dbReference type="Proteomes" id="UP001595843">
    <property type="component" value="Unassembled WGS sequence"/>
</dbReference>
<dbReference type="GO" id="GO:0008168">
    <property type="term" value="F:methyltransferase activity"/>
    <property type="evidence" value="ECO:0007669"/>
    <property type="project" value="UniProtKB-KW"/>
</dbReference>
<accession>A0ABV8JME8</accession>
<dbReference type="InterPro" id="IPR007536">
    <property type="entry name" value="16SrRNA_methylTrfase_J"/>
</dbReference>
<reference evidence="2" key="1">
    <citation type="journal article" date="2019" name="Int. J. Syst. Evol. Microbiol.">
        <title>The Global Catalogue of Microorganisms (GCM) 10K type strain sequencing project: providing services to taxonomists for standard genome sequencing and annotation.</title>
        <authorList>
            <consortium name="The Broad Institute Genomics Platform"/>
            <consortium name="The Broad Institute Genome Sequencing Center for Infectious Disease"/>
            <person name="Wu L."/>
            <person name="Ma J."/>
        </authorList>
    </citation>
    <scope>NUCLEOTIDE SEQUENCE [LARGE SCALE GENOMIC DNA]</scope>
    <source>
        <strain evidence="2">IBRC-M 10813</strain>
    </source>
</reference>